<dbReference type="HOGENOM" id="CLU_1828965_0_0_1"/>
<name>A0A0D3IWM5_EMIH1</name>
<dbReference type="KEGG" id="ehx:EMIHUDRAFT_211214"/>
<evidence type="ECO:0000313" key="2">
    <source>
        <dbReference type="Proteomes" id="UP000013827"/>
    </source>
</evidence>
<dbReference type="GeneID" id="17261812"/>
<reference evidence="1" key="2">
    <citation type="submission" date="2024-10" db="UniProtKB">
        <authorList>
            <consortium name="EnsemblProtists"/>
        </authorList>
    </citation>
    <scope>IDENTIFICATION</scope>
</reference>
<dbReference type="EnsemblProtists" id="EOD15660">
    <property type="protein sequence ID" value="EOD15660"/>
    <property type="gene ID" value="EMIHUDRAFT_211214"/>
</dbReference>
<dbReference type="RefSeq" id="XP_005768089.1">
    <property type="nucleotide sequence ID" value="XM_005768032.1"/>
</dbReference>
<reference evidence="2" key="1">
    <citation type="journal article" date="2013" name="Nature">
        <title>Pan genome of the phytoplankton Emiliania underpins its global distribution.</title>
        <authorList>
            <person name="Read B.A."/>
            <person name="Kegel J."/>
            <person name="Klute M.J."/>
            <person name="Kuo A."/>
            <person name="Lefebvre S.C."/>
            <person name="Maumus F."/>
            <person name="Mayer C."/>
            <person name="Miller J."/>
            <person name="Monier A."/>
            <person name="Salamov A."/>
            <person name="Young J."/>
            <person name="Aguilar M."/>
            <person name="Claverie J.M."/>
            <person name="Frickenhaus S."/>
            <person name="Gonzalez K."/>
            <person name="Herman E.K."/>
            <person name="Lin Y.C."/>
            <person name="Napier J."/>
            <person name="Ogata H."/>
            <person name="Sarno A.F."/>
            <person name="Shmutz J."/>
            <person name="Schroeder D."/>
            <person name="de Vargas C."/>
            <person name="Verret F."/>
            <person name="von Dassow P."/>
            <person name="Valentin K."/>
            <person name="Van de Peer Y."/>
            <person name="Wheeler G."/>
            <person name="Dacks J.B."/>
            <person name="Delwiche C.F."/>
            <person name="Dyhrman S.T."/>
            <person name="Glockner G."/>
            <person name="John U."/>
            <person name="Richards T."/>
            <person name="Worden A.Z."/>
            <person name="Zhang X."/>
            <person name="Grigoriev I.V."/>
            <person name="Allen A.E."/>
            <person name="Bidle K."/>
            <person name="Borodovsky M."/>
            <person name="Bowler C."/>
            <person name="Brownlee C."/>
            <person name="Cock J.M."/>
            <person name="Elias M."/>
            <person name="Gladyshev V.N."/>
            <person name="Groth M."/>
            <person name="Guda C."/>
            <person name="Hadaegh A."/>
            <person name="Iglesias-Rodriguez M.D."/>
            <person name="Jenkins J."/>
            <person name="Jones B.M."/>
            <person name="Lawson T."/>
            <person name="Leese F."/>
            <person name="Lindquist E."/>
            <person name="Lobanov A."/>
            <person name="Lomsadze A."/>
            <person name="Malik S.B."/>
            <person name="Marsh M.E."/>
            <person name="Mackinder L."/>
            <person name="Mock T."/>
            <person name="Mueller-Roeber B."/>
            <person name="Pagarete A."/>
            <person name="Parker M."/>
            <person name="Probert I."/>
            <person name="Quesneville H."/>
            <person name="Raines C."/>
            <person name="Rensing S.A."/>
            <person name="Riano-Pachon D.M."/>
            <person name="Richier S."/>
            <person name="Rokitta S."/>
            <person name="Shiraiwa Y."/>
            <person name="Soanes D.M."/>
            <person name="van der Giezen M."/>
            <person name="Wahlund T.M."/>
            <person name="Williams B."/>
            <person name="Wilson W."/>
            <person name="Wolfe G."/>
            <person name="Wurch L.L."/>
        </authorList>
    </citation>
    <scope>NUCLEOTIDE SEQUENCE</scope>
</reference>
<organism evidence="1 2">
    <name type="scientific">Emiliania huxleyi (strain CCMP1516)</name>
    <dbReference type="NCBI Taxonomy" id="280463"/>
    <lineage>
        <taxon>Eukaryota</taxon>
        <taxon>Haptista</taxon>
        <taxon>Haptophyta</taxon>
        <taxon>Prymnesiophyceae</taxon>
        <taxon>Isochrysidales</taxon>
        <taxon>Noelaerhabdaceae</taxon>
        <taxon>Emiliania</taxon>
    </lineage>
</organism>
<proteinExistence type="predicted"/>
<evidence type="ECO:0000313" key="1">
    <source>
        <dbReference type="EnsemblProtists" id="EOD15660"/>
    </source>
</evidence>
<dbReference type="PaxDb" id="2903-EOD15660"/>
<sequence>MLGALISIVKASLRAVFRGGSFVDGCGTAAQSVPWRCLRLFAAGGLLLAAMAKNSSRCTPRAYALARCDGHLELWNRNMTACRHRILPSLGRMRRSLALYYFTAGCPKQDCLGDCDDSHSTLWQTPKGCQACQEPACKAYK</sequence>
<accession>A0A0D3IWM5</accession>
<keyword evidence="2" id="KW-1185">Reference proteome</keyword>
<protein>
    <submittedName>
        <fullName evidence="1">Uncharacterized protein</fullName>
    </submittedName>
</protein>
<dbReference type="Proteomes" id="UP000013827">
    <property type="component" value="Unassembled WGS sequence"/>
</dbReference>
<dbReference type="AlphaFoldDB" id="A0A0D3IWM5"/>